<dbReference type="InterPro" id="IPR036914">
    <property type="entry name" value="MGS-like_dom_sf"/>
</dbReference>
<dbReference type="HAMAP" id="MF_00139">
    <property type="entry name" value="PurH"/>
    <property type="match status" value="1"/>
</dbReference>
<gene>
    <name evidence="8 10" type="primary">purH</name>
    <name evidence="10" type="ORF">QWJ38_18280</name>
</gene>
<dbReference type="EC" id="3.5.4.10" evidence="8"/>
<evidence type="ECO:0000256" key="6">
    <source>
        <dbReference type="ARBA" id="ARBA00022801"/>
    </source>
</evidence>
<dbReference type="Pfam" id="PF02142">
    <property type="entry name" value="MGS"/>
    <property type="match status" value="1"/>
</dbReference>
<comment type="pathway">
    <text evidence="2 8">Purine metabolism; IMP biosynthesis via de novo pathway; 5-formamido-1-(5-phospho-D-ribosyl)imidazole-4-carboxamide from 5-amino-1-(5-phospho-D-ribosyl)imidazole-4-carboxamide (10-formyl THF route): step 1/1.</text>
</comment>
<comment type="catalytic activity">
    <reaction evidence="8">
        <text>(6R)-10-formyltetrahydrofolate + 5-amino-1-(5-phospho-beta-D-ribosyl)imidazole-4-carboxamide = 5-formamido-1-(5-phospho-D-ribosyl)imidazole-4-carboxamide + (6S)-5,6,7,8-tetrahydrofolate</text>
        <dbReference type="Rhea" id="RHEA:22192"/>
        <dbReference type="ChEBI" id="CHEBI:57453"/>
        <dbReference type="ChEBI" id="CHEBI:58467"/>
        <dbReference type="ChEBI" id="CHEBI:58475"/>
        <dbReference type="ChEBI" id="CHEBI:195366"/>
        <dbReference type="EC" id="2.1.2.3"/>
    </reaction>
</comment>
<keyword evidence="4 8" id="KW-0808">Transferase</keyword>
<dbReference type="SUPFAM" id="SSF53927">
    <property type="entry name" value="Cytidine deaminase-like"/>
    <property type="match status" value="1"/>
</dbReference>
<evidence type="ECO:0000256" key="1">
    <source>
        <dbReference type="ARBA" id="ARBA00004844"/>
    </source>
</evidence>
<proteinExistence type="inferred from homology"/>
<dbReference type="InterPro" id="IPR016193">
    <property type="entry name" value="Cytidine_deaminase-like"/>
</dbReference>
<comment type="caution">
    <text evidence="10">The sequence shown here is derived from an EMBL/GenBank/DDBJ whole genome shotgun (WGS) entry which is preliminary data.</text>
</comment>
<dbReference type="CDD" id="cd01421">
    <property type="entry name" value="IMPCH"/>
    <property type="match status" value="1"/>
</dbReference>
<dbReference type="InterPro" id="IPR002695">
    <property type="entry name" value="PurH-like"/>
</dbReference>
<dbReference type="SUPFAM" id="SSF52335">
    <property type="entry name" value="Methylglyoxal synthase-like"/>
    <property type="match status" value="1"/>
</dbReference>
<dbReference type="InterPro" id="IPR024051">
    <property type="entry name" value="AICAR_Tfase_dup_dom_sf"/>
</dbReference>
<dbReference type="SMART" id="SM00851">
    <property type="entry name" value="MGS"/>
    <property type="match status" value="1"/>
</dbReference>
<name>A0ABT8DVE4_9BURK</name>
<dbReference type="PANTHER" id="PTHR11692">
    <property type="entry name" value="BIFUNCTIONAL PURINE BIOSYNTHESIS PROTEIN PURH"/>
    <property type="match status" value="1"/>
</dbReference>
<dbReference type="PANTHER" id="PTHR11692:SF0">
    <property type="entry name" value="BIFUNCTIONAL PURINE BIOSYNTHESIS PROTEIN ATIC"/>
    <property type="match status" value="1"/>
</dbReference>
<evidence type="ECO:0000313" key="10">
    <source>
        <dbReference type="EMBL" id="MDN3922242.1"/>
    </source>
</evidence>
<dbReference type="InterPro" id="IPR011607">
    <property type="entry name" value="MGS-like_dom"/>
</dbReference>
<keyword evidence="5 8" id="KW-0658">Purine biosynthesis</keyword>
<reference evidence="10 11" key="1">
    <citation type="submission" date="2023-06" db="EMBL/GenBank/DDBJ databases">
        <title>Pelomonas sp. PFR6 16S ribosomal RNA gene Genome sequencing and assembly.</title>
        <authorList>
            <person name="Woo H."/>
        </authorList>
    </citation>
    <scope>NUCLEOTIDE SEQUENCE [LARGE SCALE GENOMIC DNA]</scope>
    <source>
        <strain evidence="10 11">PFR6</strain>
    </source>
</reference>
<evidence type="ECO:0000259" key="9">
    <source>
        <dbReference type="PROSITE" id="PS51855"/>
    </source>
</evidence>
<keyword evidence="6 8" id="KW-0378">Hydrolase</keyword>
<dbReference type="Gene3D" id="3.40.50.1380">
    <property type="entry name" value="Methylglyoxal synthase-like domain"/>
    <property type="match status" value="1"/>
</dbReference>
<accession>A0ABT8DVE4</accession>
<dbReference type="Gene3D" id="3.40.140.20">
    <property type="match status" value="2"/>
</dbReference>
<evidence type="ECO:0000256" key="3">
    <source>
        <dbReference type="ARBA" id="ARBA00007667"/>
    </source>
</evidence>
<evidence type="ECO:0000313" key="11">
    <source>
        <dbReference type="Proteomes" id="UP001228044"/>
    </source>
</evidence>
<dbReference type="Proteomes" id="UP001228044">
    <property type="component" value="Unassembled WGS sequence"/>
</dbReference>
<keyword evidence="7 8" id="KW-0511">Multifunctional enzyme</keyword>
<organism evidence="10 11">
    <name type="scientific">Roseateles violae</name>
    <dbReference type="NCBI Taxonomy" id="3058042"/>
    <lineage>
        <taxon>Bacteria</taxon>
        <taxon>Pseudomonadati</taxon>
        <taxon>Pseudomonadota</taxon>
        <taxon>Betaproteobacteria</taxon>
        <taxon>Burkholderiales</taxon>
        <taxon>Sphaerotilaceae</taxon>
        <taxon>Roseateles</taxon>
    </lineage>
</organism>
<comment type="similarity">
    <text evidence="3 8">Belongs to the PurH family.</text>
</comment>
<comment type="catalytic activity">
    <reaction evidence="8">
        <text>IMP + H2O = 5-formamido-1-(5-phospho-D-ribosyl)imidazole-4-carboxamide</text>
        <dbReference type="Rhea" id="RHEA:18445"/>
        <dbReference type="ChEBI" id="CHEBI:15377"/>
        <dbReference type="ChEBI" id="CHEBI:58053"/>
        <dbReference type="ChEBI" id="CHEBI:58467"/>
        <dbReference type="EC" id="3.5.4.10"/>
    </reaction>
</comment>
<dbReference type="GO" id="GO:0004643">
    <property type="term" value="F:phosphoribosylaminoimidazolecarboxamide formyltransferase activity"/>
    <property type="evidence" value="ECO:0007669"/>
    <property type="project" value="UniProtKB-EC"/>
</dbReference>
<dbReference type="PIRSF" id="PIRSF000414">
    <property type="entry name" value="AICARFT_IMPCHas"/>
    <property type="match status" value="1"/>
</dbReference>
<sequence length="526" mass="55805">MSQLTALISVSDKTGIVDFAQALHGLGVKLLSTGGTAKLLADAGLPVTEVAQHTGFPEMLDGRVKTLHPKIHGGLLARRDLPEHVAALNEHGIATIDILAVNLYPFEATVAKPGCTLEDAIENIDIGGPAMVRSAAKNWKDVTVLTDAGQYAQVLEELKSAGRTSDKTRFACSVAAFNRIAQYDAAISNYLSAINEDGSHSAYPAQMNSSFVKVQDLRYGENSHQSAALYRDLYPAPGSLVTGKQLQGKELSYNNIADADAAWECVKSFEAPACVIVKHANPCGVAVAATAAEAYAKAFKTDPTSAFGGIIAFNRIVDKAAAELVVKQFVEVLMAPGFTDEAKAIFAPKANVRLLQIELPPGGATPWLQGRNHGDSKRVGSGLLLQTADNHFLKKEDLKIVTTLQPSAQQLDDLLFAWTVAQYVKSNAIVFCGEGMTLGVGAGQMSRIDSARIASIKAENAQLSLKGSAVASDAFFPFRDGLDVLADAGASCVIQPGGSMRDEEVIAAANERGIAMVFTGVRHFRH</sequence>
<dbReference type="Pfam" id="PF01808">
    <property type="entry name" value="AICARFT_IMPCHas"/>
    <property type="match status" value="1"/>
</dbReference>
<evidence type="ECO:0000256" key="7">
    <source>
        <dbReference type="ARBA" id="ARBA00023268"/>
    </source>
</evidence>
<dbReference type="SMART" id="SM00798">
    <property type="entry name" value="AICARFT_IMPCHas"/>
    <property type="match status" value="1"/>
</dbReference>
<feature type="domain" description="MGS-like" evidence="9">
    <location>
        <begin position="1"/>
        <end position="146"/>
    </location>
</feature>
<dbReference type="EC" id="2.1.2.3" evidence="8"/>
<evidence type="ECO:0000256" key="4">
    <source>
        <dbReference type="ARBA" id="ARBA00022679"/>
    </source>
</evidence>
<dbReference type="NCBIfam" id="TIGR00355">
    <property type="entry name" value="purH"/>
    <property type="match status" value="1"/>
</dbReference>
<dbReference type="NCBIfam" id="NF002049">
    <property type="entry name" value="PRK00881.1"/>
    <property type="match status" value="1"/>
</dbReference>
<dbReference type="GO" id="GO:0003937">
    <property type="term" value="F:IMP cyclohydrolase activity"/>
    <property type="evidence" value="ECO:0007669"/>
    <property type="project" value="UniProtKB-EC"/>
</dbReference>
<evidence type="ECO:0000256" key="5">
    <source>
        <dbReference type="ARBA" id="ARBA00022755"/>
    </source>
</evidence>
<comment type="pathway">
    <text evidence="1 8">Purine metabolism; IMP biosynthesis via de novo pathway; IMP from 5-formamido-1-(5-phospho-D-ribosyl)imidazole-4-carboxamide: step 1/1.</text>
</comment>
<protein>
    <recommendedName>
        <fullName evidence="8">Bifunctional purine biosynthesis protein PurH</fullName>
    </recommendedName>
    <domain>
        <recommendedName>
            <fullName evidence="8">Phosphoribosylaminoimidazolecarboxamide formyltransferase</fullName>
            <ecNumber evidence="8">2.1.2.3</ecNumber>
        </recommendedName>
        <alternativeName>
            <fullName evidence="8">AICAR transformylase</fullName>
        </alternativeName>
    </domain>
    <domain>
        <recommendedName>
            <fullName evidence="8">IMP cyclohydrolase</fullName>
            <ecNumber evidence="8">3.5.4.10</ecNumber>
        </recommendedName>
        <alternativeName>
            <fullName evidence="8">ATIC</fullName>
        </alternativeName>
        <alternativeName>
            <fullName evidence="8">IMP synthase</fullName>
        </alternativeName>
        <alternativeName>
            <fullName evidence="8">Inosinicase</fullName>
        </alternativeName>
    </domain>
</protein>
<dbReference type="RefSeq" id="WP_290360554.1">
    <property type="nucleotide sequence ID" value="NZ_JAUHHC010000005.1"/>
</dbReference>
<evidence type="ECO:0000256" key="8">
    <source>
        <dbReference type="HAMAP-Rule" id="MF_00139"/>
    </source>
</evidence>
<keyword evidence="11" id="KW-1185">Reference proteome</keyword>
<evidence type="ECO:0000256" key="2">
    <source>
        <dbReference type="ARBA" id="ARBA00004954"/>
    </source>
</evidence>
<dbReference type="EMBL" id="JAUHHC010000005">
    <property type="protein sequence ID" value="MDN3922242.1"/>
    <property type="molecule type" value="Genomic_DNA"/>
</dbReference>
<comment type="domain">
    <text evidence="8">The IMP cyclohydrolase activity resides in the N-terminal region.</text>
</comment>
<dbReference type="PROSITE" id="PS51855">
    <property type="entry name" value="MGS"/>
    <property type="match status" value="1"/>
</dbReference>